<dbReference type="Gene3D" id="3.90.930.1">
    <property type="match status" value="1"/>
</dbReference>
<name>A0ABR6BIC3_9PSEU</name>
<comment type="caution">
    <text evidence="1">The sequence shown here is derived from an EMBL/GenBank/DDBJ whole genome shotgun (WGS) entry which is preliminary data.</text>
</comment>
<dbReference type="Proteomes" id="UP000517916">
    <property type="component" value="Unassembled WGS sequence"/>
</dbReference>
<evidence type="ECO:0008006" key="3">
    <source>
        <dbReference type="Google" id="ProtNLM"/>
    </source>
</evidence>
<sequence length="278" mass="31355">MHANDIAELARRGQARGYEAIVEATAQGGPTWWYDSLTDPSRGAEEVVERLATALAAGADAAYDNGTEWLRLKAIGALRGFAERHYLACRVDFAEESVPGTAARPVTDWYPDGRPRRTGHLRAGERVGLWREWYPSGRPAWERRPDGAEVRWRDEDFLSVDFEDTVLTPGLLVEHEGTWFTGEQVAWEHGRVEAITGYSGGMEDGPQWEWYPDGRLRSEGQCVRGGAVGQWRAWHPNGQLAERTVFDRWGDVRRRQCWDTDGTLTKDETSDGLHGGEW</sequence>
<proteinExistence type="predicted"/>
<evidence type="ECO:0000313" key="1">
    <source>
        <dbReference type="EMBL" id="MBA8926639.1"/>
    </source>
</evidence>
<accession>A0ABR6BIC3</accession>
<keyword evidence="2" id="KW-1185">Reference proteome</keyword>
<evidence type="ECO:0000313" key="2">
    <source>
        <dbReference type="Proteomes" id="UP000517916"/>
    </source>
</evidence>
<reference evidence="1 2" key="1">
    <citation type="submission" date="2020-08" db="EMBL/GenBank/DDBJ databases">
        <title>Genomic Encyclopedia of Archaeal and Bacterial Type Strains, Phase II (KMG-II): from individual species to whole genera.</title>
        <authorList>
            <person name="Goeker M."/>
        </authorList>
    </citation>
    <scope>NUCLEOTIDE SEQUENCE [LARGE SCALE GENOMIC DNA]</scope>
    <source>
        <strain evidence="1 2">DSM 43850</strain>
    </source>
</reference>
<dbReference type="SUPFAM" id="SSF82185">
    <property type="entry name" value="Histone H3 K4-specific methyltransferase SET7/9 N-terminal domain"/>
    <property type="match status" value="1"/>
</dbReference>
<protein>
    <recommendedName>
        <fullName evidence="3">Antitoxin component YwqK of the YwqJK toxin-antitoxin module</fullName>
    </recommendedName>
</protein>
<organism evidence="1 2">
    <name type="scientific">Kutzneria viridogrisea</name>
    <dbReference type="NCBI Taxonomy" id="47990"/>
    <lineage>
        <taxon>Bacteria</taxon>
        <taxon>Bacillati</taxon>
        <taxon>Actinomycetota</taxon>
        <taxon>Actinomycetes</taxon>
        <taxon>Pseudonocardiales</taxon>
        <taxon>Pseudonocardiaceae</taxon>
        <taxon>Kutzneria</taxon>
    </lineage>
</organism>
<gene>
    <name evidence="1" type="ORF">BC739_003838</name>
</gene>
<dbReference type="EMBL" id="JACJID010000002">
    <property type="protein sequence ID" value="MBA8926639.1"/>
    <property type="molecule type" value="Genomic_DNA"/>
</dbReference>
<dbReference type="RefSeq" id="WP_025361203.1">
    <property type="nucleotide sequence ID" value="NZ_BAAABQ010000009.1"/>
</dbReference>